<dbReference type="GO" id="GO:0016616">
    <property type="term" value="F:oxidoreductase activity, acting on the CH-OH group of donors, NAD or NADP as acceptor"/>
    <property type="evidence" value="ECO:0007669"/>
    <property type="project" value="UniProtKB-ARBA"/>
</dbReference>
<dbReference type="GO" id="GO:0048038">
    <property type="term" value="F:quinone binding"/>
    <property type="evidence" value="ECO:0007669"/>
    <property type="project" value="TreeGrafter"/>
</dbReference>
<dbReference type="SMART" id="SM00822">
    <property type="entry name" value="PKS_KR"/>
    <property type="match status" value="1"/>
</dbReference>
<keyword evidence="6" id="KW-1185">Reference proteome</keyword>
<dbReference type="PRINTS" id="PR00081">
    <property type="entry name" value="GDHRDH"/>
</dbReference>
<evidence type="ECO:0000256" key="2">
    <source>
        <dbReference type="ARBA" id="ARBA00023002"/>
    </source>
</evidence>
<evidence type="ECO:0000313" key="5">
    <source>
        <dbReference type="EMBL" id="NGY05743.1"/>
    </source>
</evidence>
<evidence type="ECO:0000256" key="3">
    <source>
        <dbReference type="RuleBase" id="RU000363"/>
    </source>
</evidence>
<dbReference type="EMBL" id="JAAMOW010000006">
    <property type="protein sequence ID" value="NGY05743.1"/>
    <property type="molecule type" value="Genomic_DNA"/>
</dbReference>
<dbReference type="RefSeq" id="WP_166257817.1">
    <property type="nucleotide sequence ID" value="NZ_JAAMOW010000006.1"/>
</dbReference>
<feature type="domain" description="Ketoreductase" evidence="4">
    <location>
        <begin position="6"/>
        <end position="185"/>
    </location>
</feature>
<evidence type="ECO:0000259" key="4">
    <source>
        <dbReference type="SMART" id="SM00822"/>
    </source>
</evidence>
<accession>A0A6M2BUE6</accession>
<dbReference type="InterPro" id="IPR057326">
    <property type="entry name" value="KR_dom"/>
</dbReference>
<proteinExistence type="inferred from homology"/>
<reference evidence="5 6" key="1">
    <citation type="journal article" date="2014" name="Int. J. Syst. Evol. Microbiol.">
        <title>Solimonas terrae sp. nov., isolated from soil.</title>
        <authorList>
            <person name="Kim S.J."/>
            <person name="Moon J.Y."/>
            <person name="Weon H.Y."/>
            <person name="Ahn J.H."/>
            <person name="Chen W.M."/>
            <person name="Kwon S.W."/>
        </authorList>
    </citation>
    <scope>NUCLEOTIDE SEQUENCE [LARGE SCALE GENOMIC DNA]</scope>
    <source>
        <strain evidence="5 6">KIS83-12</strain>
    </source>
</reference>
<organism evidence="5 6">
    <name type="scientific">Solimonas terrae</name>
    <dbReference type="NCBI Taxonomy" id="1396819"/>
    <lineage>
        <taxon>Bacteria</taxon>
        <taxon>Pseudomonadati</taxon>
        <taxon>Pseudomonadota</taxon>
        <taxon>Gammaproteobacteria</taxon>
        <taxon>Nevskiales</taxon>
        <taxon>Nevskiaceae</taxon>
        <taxon>Solimonas</taxon>
    </lineage>
</organism>
<evidence type="ECO:0000256" key="1">
    <source>
        <dbReference type="ARBA" id="ARBA00006484"/>
    </source>
</evidence>
<gene>
    <name evidence="5" type="ORF">G7Y85_13295</name>
</gene>
<dbReference type="Gene3D" id="3.40.50.720">
    <property type="entry name" value="NAD(P)-binding Rossmann-like Domain"/>
    <property type="match status" value="1"/>
</dbReference>
<dbReference type="AlphaFoldDB" id="A0A6M2BUE6"/>
<dbReference type="Pfam" id="PF00106">
    <property type="entry name" value="adh_short"/>
    <property type="match status" value="1"/>
</dbReference>
<dbReference type="PANTHER" id="PTHR42760:SF133">
    <property type="entry name" value="3-OXOACYL-[ACYL-CARRIER-PROTEIN] REDUCTASE"/>
    <property type="match status" value="1"/>
</dbReference>
<dbReference type="InterPro" id="IPR036291">
    <property type="entry name" value="NAD(P)-bd_dom_sf"/>
</dbReference>
<protein>
    <submittedName>
        <fullName evidence="5">SDR family oxidoreductase</fullName>
    </submittedName>
</protein>
<dbReference type="Proteomes" id="UP000472676">
    <property type="component" value="Unassembled WGS sequence"/>
</dbReference>
<dbReference type="InterPro" id="IPR002347">
    <property type="entry name" value="SDR_fam"/>
</dbReference>
<keyword evidence="2" id="KW-0560">Oxidoreductase</keyword>
<evidence type="ECO:0000313" key="6">
    <source>
        <dbReference type="Proteomes" id="UP000472676"/>
    </source>
</evidence>
<comment type="caution">
    <text evidence="5">The sequence shown here is derived from an EMBL/GenBank/DDBJ whole genome shotgun (WGS) entry which is preliminary data.</text>
</comment>
<name>A0A6M2BUE6_9GAMM</name>
<dbReference type="PANTHER" id="PTHR42760">
    <property type="entry name" value="SHORT-CHAIN DEHYDROGENASES/REDUCTASES FAMILY MEMBER"/>
    <property type="match status" value="1"/>
</dbReference>
<dbReference type="PRINTS" id="PR00080">
    <property type="entry name" value="SDRFAMILY"/>
</dbReference>
<dbReference type="SUPFAM" id="SSF51735">
    <property type="entry name" value="NAD(P)-binding Rossmann-fold domains"/>
    <property type="match status" value="1"/>
</dbReference>
<dbReference type="GO" id="GO:0006633">
    <property type="term" value="P:fatty acid biosynthetic process"/>
    <property type="evidence" value="ECO:0007669"/>
    <property type="project" value="TreeGrafter"/>
</dbReference>
<sequence length="234" mass="24543">MDGKQTSVFITGGGSGLGAAVARELAREGRRVGLCGRRAAPLESLARELRDDGARVETYALDVSDAPQLEGALRDFAPDALVCSAAILGRGAIWDELTPERFAEVMAINVGGTFNACRAAMRQWREAGTPGDIVNVSSLGGLRGMQRFSGFGAYATSKHAVVGLTEALALEGKPYGIRVNAIAPGTMKTAMIEALGVEARTLPGDIAPTVSFLLDRKRSAPITGTIVEVHCNDD</sequence>
<dbReference type="CDD" id="cd05233">
    <property type="entry name" value="SDR_c"/>
    <property type="match status" value="1"/>
</dbReference>
<comment type="similarity">
    <text evidence="1 3">Belongs to the short-chain dehydrogenases/reductases (SDR) family.</text>
</comment>